<feature type="region of interest" description="Disordered" evidence="1">
    <location>
        <begin position="497"/>
        <end position="519"/>
    </location>
</feature>
<proteinExistence type="predicted"/>
<dbReference type="Pfam" id="PF00646">
    <property type="entry name" value="F-box"/>
    <property type="match status" value="1"/>
</dbReference>
<dbReference type="AlphaFoldDB" id="A0A3N4HK13"/>
<dbReference type="STRING" id="1160509.A0A3N4HK13"/>
<dbReference type="Gene3D" id="1.20.1280.50">
    <property type="match status" value="1"/>
</dbReference>
<dbReference type="PROSITE" id="PS50181">
    <property type="entry name" value="FBOX"/>
    <property type="match status" value="1"/>
</dbReference>
<name>A0A3N4HK13_ASCIM</name>
<evidence type="ECO:0000313" key="4">
    <source>
        <dbReference type="Proteomes" id="UP000275078"/>
    </source>
</evidence>
<keyword evidence="4" id="KW-1185">Reference proteome</keyword>
<dbReference type="InterPro" id="IPR036047">
    <property type="entry name" value="F-box-like_dom_sf"/>
</dbReference>
<gene>
    <name evidence="3" type="ORF">BJ508DRAFT_53637</name>
</gene>
<feature type="domain" description="F-box" evidence="2">
    <location>
        <begin position="95"/>
        <end position="143"/>
    </location>
</feature>
<protein>
    <recommendedName>
        <fullName evidence="2">F-box domain-containing protein</fullName>
    </recommendedName>
</protein>
<feature type="region of interest" description="Disordered" evidence="1">
    <location>
        <begin position="374"/>
        <end position="408"/>
    </location>
</feature>
<dbReference type="SUPFAM" id="SSF81383">
    <property type="entry name" value="F-box domain"/>
    <property type="match status" value="1"/>
</dbReference>
<feature type="region of interest" description="Disordered" evidence="1">
    <location>
        <begin position="1"/>
        <end position="25"/>
    </location>
</feature>
<sequence length="519" mass="59575">MATLIEPAPAQAVHSSRVSHLHDTPGEILRTKTATPAEKSMAKGKAEVAINSLYNREKLEKKRPSMPRPMSMLRMSSWRSVRTKPVVETTKNELGVFFSRLPAELVLNILDHCSVPDLTRFRAVSKSFRDFVITHESKLARRHMRTNIPEDAFTHYPIPTDTKLTFKFAEKITYHHIVCVELAKHLGEQIVREMMLSANYFIPEQFIAPLQRKLGHGISKILHGIHYFFEEYRSRKLDAINGGKELSEDDQQEIQYQILSKYSNKELLRCHRLFDLMVRLLRRRLCNRAFLFFLHTKLFRYKVKGWESTVERENFYASIFLLGGLPFVWSLYDIKGATNRRRFVSKWHKDCKRGDQKSGFFDNLKDKMAREPPRISKTKGMTSAGEELSPTTAWPPKSPVPTPTNSQLQKLPIDPLNGLFLRASERLLLERKAVRSLEEIKCRAQFVCTLLGNDFTQAVNAQIDLELAAVSEAGPHMQPVPFVSVDGSDMAGFYYFDGGDSEEESDIEDDFSDDDDVDL</sequence>
<dbReference type="SMART" id="SM00256">
    <property type="entry name" value="FBOX"/>
    <property type="match status" value="1"/>
</dbReference>
<accession>A0A3N4HK13</accession>
<dbReference type="Proteomes" id="UP000275078">
    <property type="component" value="Unassembled WGS sequence"/>
</dbReference>
<evidence type="ECO:0000259" key="2">
    <source>
        <dbReference type="PROSITE" id="PS50181"/>
    </source>
</evidence>
<dbReference type="EMBL" id="ML119828">
    <property type="protein sequence ID" value="RPA73246.1"/>
    <property type="molecule type" value="Genomic_DNA"/>
</dbReference>
<evidence type="ECO:0000313" key="3">
    <source>
        <dbReference type="EMBL" id="RPA73246.1"/>
    </source>
</evidence>
<dbReference type="InterPro" id="IPR001810">
    <property type="entry name" value="F-box_dom"/>
</dbReference>
<organism evidence="3 4">
    <name type="scientific">Ascobolus immersus RN42</name>
    <dbReference type="NCBI Taxonomy" id="1160509"/>
    <lineage>
        <taxon>Eukaryota</taxon>
        <taxon>Fungi</taxon>
        <taxon>Dikarya</taxon>
        <taxon>Ascomycota</taxon>
        <taxon>Pezizomycotina</taxon>
        <taxon>Pezizomycetes</taxon>
        <taxon>Pezizales</taxon>
        <taxon>Ascobolaceae</taxon>
        <taxon>Ascobolus</taxon>
    </lineage>
</organism>
<reference evidence="3 4" key="1">
    <citation type="journal article" date="2018" name="Nat. Ecol. Evol.">
        <title>Pezizomycetes genomes reveal the molecular basis of ectomycorrhizal truffle lifestyle.</title>
        <authorList>
            <person name="Murat C."/>
            <person name="Payen T."/>
            <person name="Noel B."/>
            <person name="Kuo A."/>
            <person name="Morin E."/>
            <person name="Chen J."/>
            <person name="Kohler A."/>
            <person name="Krizsan K."/>
            <person name="Balestrini R."/>
            <person name="Da Silva C."/>
            <person name="Montanini B."/>
            <person name="Hainaut M."/>
            <person name="Levati E."/>
            <person name="Barry K.W."/>
            <person name="Belfiori B."/>
            <person name="Cichocki N."/>
            <person name="Clum A."/>
            <person name="Dockter R.B."/>
            <person name="Fauchery L."/>
            <person name="Guy J."/>
            <person name="Iotti M."/>
            <person name="Le Tacon F."/>
            <person name="Lindquist E.A."/>
            <person name="Lipzen A."/>
            <person name="Malagnac F."/>
            <person name="Mello A."/>
            <person name="Molinier V."/>
            <person name="Miyauchi S."/>
            <person name="Poulain J."/>
            <person name="Riccioni C."/>
            <person name="Rubini A."/>
            <person name="Sitrit Y."/>
            <person name="Splivallo R."/>
            <person name="Traeger S."/>
            <person name="Wang M."/>
            <person name="Zifcakova L."/>
            <person name="Wipf D."/>
            <person name="Zambonelli A."/>
            <person name="Paolocci F."/>
            <person name="Nowrousian M."/>
            <person name="Ottonello S."/>
            <person name="Baldrian P."/>
            <person name="Spatafora J.W."/>
            <person name="Henrissat B."/>
            <person name="Nagy L.G."/>
            <person name="Aury J.M."/>
            <person name="Wincker P."/>
            <person name="Grigoriev I.V."/>
            <person name="Bonfante P."/>
            <person name="Martin F.M."/>
        </authorList>
    </citation>
    <scope>NUCLEOTIDE SEQUENCE [LARGE SCALE GENOMIC DNA]</scope>
    <source>
        <strain evidence="3 4">RN42</strain>
    </source>
</reference>
<evidence type="ECO:0000256" key="1">
    <source>
        <dbReference type="SAM" id="MobiDB-lite"/>
    </source>
</evidence>
<feature type="compositionally biased region" description="Acidic residues" evidence="1">
    <location>
        <begin position="499"/>
        <end position="519"/>
    </location>
</feature>